<reference evidence="1 2" key="1">
    <citation type="submission" date="2024-03" db="EMBL/GenBank/DDBJ databases">
        <title>Novel species of the genus Variovorax.</title>
        <authorList>
            <person name="Liu Q."/>
            <person name="Xin Y.-H."/>
        </authorList>
    </citation>
    <scope>NUCLEOTIDE SEQUENCE [LARGE SCALE GENOMIC DNA]</scope>
    <source>
        <strain evidence="1 2">KACC 18899</strain>
    </source>
</reference>
<comment type="caution">
    <text evidence="1">The sequence shown here is derived from an EMBL/GenBank/DDBJ whole genome shotgun (WGS) entry which is preliminary data.</text>
</comment>
<protein>
    <submittedName>
        <fullName evidence="1">Uncharacterized protein</fullName>
    </submittedName>
</protein>
<keyword evidence="2" id="KW-1185">Reference proteome</keyword>
<evidence type="ECO:0000313" key="1">
    <source>
        <dbReference type="EMBL" id="MEJ8811611.1"/>
    </source>
</evidence>
<organism evidence="1 2">
    <name type="scientific">Variovorax ureilyticus</name>
    <dbReference type="NCBI Taxonomy" id="1836198"/>
    <lineage>
        <taxon>Bacteria</taxon>
        <taxon>Pseudomonadati</taxon>
        <taxon>Pseudomonadota</taxon>
        <taxon>Betaproteobacteria</taxon>
        <taxon>Burkholderiales</taxon>
        <taxon>Comamonadaceae</taxon>
        <taxon>Variovorax</taxon>
    </lineage>
</organism>
<proteinExistence type="predicted"/>
<dbReference type="Proteomes" id="UP001365846">
    <property type="component" value="Unassembled WGS sequence"/>
</dbReference>
<sequence length="171" mass="18937">MEVHDRETFLGTLDPVSVSRDGTEVLIQRFIPSAFLKKEKRNFGPLVLLEVTTYLAEQFQGLQAVSYLLSREIELHGDGMQVALLQAIGAEAVAISPRPDSETPGNFVVQGVWAYNERNLAALCHCLERERAIYRQWDAAVETGQSIAVLRDRLRQLLARGSGVRGGEAAD</sequence>
<dbReference type="EMBL" id="JBBKZU010000004">
    <property type="protein sequence ID" value="MEJ8811611.1"/>
    <property type="molecule type" value="Genomic_DNA"/>
</dbReference>
<evidence type="ECO:0000313" key="2">
    <source>
        <dbReference type="Proteomes" id="UP001365846"/>
    </source>
</evidence>
<name>A0ABU8VDC9_9BURK</name>
<gene>
    <name evidence="1" type="ORF">WKW77_11085</name>
</gene>
<dbReference type="RefSeq" id="WP_340356886.1">
    <property type="nucleotide sequence ID" value="NZ_JBBKZU010000004.1"/>
</dbReference>
<accession>A0ABU8VDC9</accession>